<organism evidence="5 6">
    <name type="scientific">Butyribacter intestini</name>
    <dbReference type="NCBI Taxonomy" id="1703332"/>
    <lineage>
        <taxon>Bacteria</taxon>
        <taxon>Bacillati</taxon>
        <taxon>Bacillota</taxon>
        <taxon>Clostridia</taxon>
        <taxon>Lachnospirales</taxon>
        <taxon>Lachnospiraceae</taxon>
        <taxon>Butyribacter</taxon>
    </lineage>
</organism>
<keyword evidence="6" id="KW-1185">Reference proteome</keyword>
<dbReference type="Pfam" id="PF11611">
    <property type="entry name" value="DUF4352"/>
    <property type="match status" value="1"/>
</dbReference>
<keyword evidence="1 3" id="KW-0732">Signal</keyword>
<evidence type="ECO:0000259" key="4">
    <source>
        <dbReference type="Pfam" id="PF11611"/>
    </source>
</evidence>
<sequence>MRKGMFIVAAATAVCLTGCASVQTLTEDQNNAIAEYMADSLLKSDKNYTYNMKLDNDNYQEEPTATPQIQPTAVPKPTASPEIGSTMQPVTPLNSDNPTESSEPQQKSVSLSDAMNLSGFKAKVTGYKYDSAISTGVSDISAHKGKKLFVVNIKFKNTSGQNKKIDMTKNKSSYVLNVDGKDMDTPLLTIANEDIHFIKKTVAGGKSVNSILVFEIPSGTKLKNVLLEVTNKDMMAQVNIK</sequence>
<reference evidence="5 6" key="1">
    <citation type="submission" date="2015-10" db="EMBL/GenBank/DDBJ databases">
        <title>Butyribacter intestini gen. nov., sp. nov., a butyric acid-producing bacterium of the family Lachnospiraceae isolated from the human faeces.</title>
        <authorList>
            <person name="Zou Y."/>
            <person name="Xue W."/>
            <person name="Luo G."/>
            <person name="Lv M."/>
        </authorList>
    </citation>
    <scope>NUCLEOTIDE SEQUENCE [LARGE SCALE GENOMIC DNA]</scope>
    <source>
        <strain evidence="5 6">TF01-11</strain>
    </source>
</reference>
<dbReference type="RefSeq" id="WP_022015092.1">
    <property type="nucleotide sequence ID" value="NZ_DBGBRS010000025.1"/>
</dbReference>
<evidence type="ECO:0000256" key="3">
    <source>
        <dbReference type="SAM" id="SignalP"/>
    </source>
</evidence>
<feature type="compositionally biased region" description="Polar residues" evidence="2">
    <location>
        <begin position="83"/>
        <end position="112"/>
    </location>
</feature>
<dbReference type="InterPro" id="IPR029050">
    <property type="entry name" value="Immunoprotect_excell_Ig-like"/>
</dbReference>
<feature type="region of interest" description="Disordered" evidence="2">
    <location>
        <begin position="57"/>
        <end position="112"/>
    </location>
</feature>
<feature type="compositionally biased region" description="Polar residues" evidence="2">
    <location>
        <begin position="61"/>
        <end position="71"/>
    </location>
</feature>
<comment type="caution">
    <text evidence="5">The sequence shown here is derived from an EMBL/GenBank/DDBJ whole genome shotgun (WGS) entry which is preliminary data.</text>
</comment>
<dbReference type="InterPro" id="IPR029051">
    <property type="entry name" value="DUF4352"/>
</dbReference>
<dbReference type="Gene3D" id="2.60.40.1240">
    <property type="match status" value="1"/>
</dbReference>
<name>A0AAW3JV76_9FIRM</name>
<accession>A0AAW3JV76</accession>
<protein>
    <recommendedName>
        <fullName evidence="4">DUF4352 domain-containing protein</fullName>
    </recommendedName>
</protein>
<evidence type="ECO:0000256" key="1">
    <source>
        <dbReference type="ARBA" id="ARBA00022729"/>
    </source>
</evidence>
<evidence type="ECO:0000313" key="6">
    <source>
        <dbReference type="Proteomes" id="UP000050833"/>
    </source>
</evidence>
<feature type="domain" description="DUF4352" evidence="4">
    <location>
        <begin position="132"/>
        <end position="228"/>
    </location>
</feature>
<feature type="signal peptide" evidence="3">
    <location>
        <begin position="1"/>
        <end position="20"/>
    </location>
</feature>
<evidence type="ECO:0000313" key="5">
    <source>
        <dbReference type="EMBL" id="KQC86095.1"/>
    </source>
</evidence>
<gene>
    <name evidence="5" type="ORF">APZ18_02555</name>
</gene>
<proteinExistence type="predicted"/>
<dbReference type="EMBL" id="LLKB01000001">
    <property type="protein sequence ID" value="KQC86095.1"/>
    <property type="molecule type" value="Genomic_DNA"/>
</dbReference>
<feature type="chain" id="PRO_5043711081" description="DUF4352 domain-containing protein" evidence="3">
    <location>
        <begin position="21"/>
        <end position="241"/>
    </location>
</feature>
<dbReference type="Proteomes" id="UP000050833">
    <property type="component" value="Unassembled WGS sequence"/>
</dbReference>
<evidence type="ECO:0000256" key="2">
    <source>
        <dbReference type="SAM" id="MobiDB-lite"/>
    </source>
</evidence>
<dbReference type="AlphaFoldDB" id="A0AAW3JV76"/>